<dbReference type="SUPFAM" id="SSF54001">
    <property type="entry name" value="Cysteine proteinases"/>
    <property type="match status" value="1"/>
</dbReference>
<dbReference type="PROSITE" id="PS50600">
    <property type="entry name" value="ULP_PROTEASE"/>
    <property type="match status" value="1"/>
</dbReference>
<organism evidence="6 7">
    <name type="scientific">Pseudozyma hubeiensis (strain SY62)</name>
    <name type="common">Yeast</name>
    <dbReference type="NCBI Taxonomy" id="1305764"/>
    <lineage>
        <taxon>Eukaryota</taxon>
        <taxon>Fungi</taxon>
        <taxon>Dikarya</taxon>
        <taxon>Basidiomycota</taxon>
        <taxon>Ustilaginomycotina</taxon>
        <taxon>Ustilaginomycetes</taxon>
        <taxon>Ustilaginales</taxon>
        <taxon>Ustilaginaceae</taxon>
        <taxon>Pseudozyma</taxon>
    </lineage>
</organism>
<dbReference type="HOGENOM" id="CLU_096913_0_0_1"/>
<dbReference type="GeneID" id="24112054"/>
<evidence type="ECO:0000313" key="7">
    <source>
        <dbReference type="Proteomes" id="UP000014071"/>
    </source>
</evidence>
<dbReference type="STRING" id="1305764.R9PCR0"/>
<evidence type="ECO:0000259" key="5">
    <source>
        <dbReference type="PROSITE" id="PS50600"/>
    </source>
</evidence>
<dbReference type="OrthoDB" id="5065855at2759"/>
<comment type="similarity">
    <text evidence="1">Belongs to the peptidase C48 family.</text>
</comment>
<dbReference type="GO" id="GO:0006508">
    <property type="term" value="P:proteolysis"/>
    <property type="evidence" value="ECO:0007669"/>
    <property type="project" value="UniProtKB-KW"/>
</dbReference>
<dbReference type="RefSeq" id="XP_012192775.1">
    <property type="nucleotide sequence ID" value="XM_012337385.1"/>
</dbReference>
<name>R9PCR0_PSEHS</name>
<evidence type="ECO:0000256" key="2">
    <source>
        <dbReference type="ARBA" id="ARBA00022670"/>
    </source>
</evidence>
<dbReference type="PANTHER" id="PTHR46468">
    <property type="entry name" value="SENTRIN-SPECIFIC PROTEASE 8"/>
    <property type="match status" value="1"/>
</dbReference>
<dbReference type="InterPro" id="IPR044613">
    <property type="entry name" value="Nep1/2-like"/>
</dbReference>
<dbReference type="EMBL" id="DF238829">
    <property type="protein sequence ID" value="GAC99188.1"/>
    <property type="molecule type" value="Genomic_DNA"/>
</dbReference>
<dbReference type="eggNOG" id="KOG3246">
    <property type="taxonomic scope" value="Eukaryota"/>
</dbReference>
<evidence type="ECO:0000313" key="6">
    <source>
        <dbReference type="EMBL" id="GAC99188.1"/>
    </source>
</evidence>
<dbReference type="Gene3D" id="3.40.395.10">
    <property type="entry name" value="Adenoviral Proteinase, Chain A"/>
    <property type="match status" value="1"/>
</dbReference>
<accession>R9PCR0</accession>
<dbReference type="Pfam" id="PF02902">
    <property type="entry name" value="Peptidase_C48"/>
    <property type="match status" value="1"/>
</dbReference>
<proteinExistence type="inferred from homology"/>
<reference evidence="7" key="1">
    <citation type="journal article" date="2013" name="Genome Announc.">
        <title>Draft genome sequence of the basidiomycetous yeast-like fungus Pseudozyma hubeiensis SY62, which produces an abundant amount of the biosurfactant mannosylerythritol lipids.</title>
        <authorList>
            <person name="Konishi M."/>
            <person name="Hatada Y."/>
            <person name="Horiuchi J."/>
        </authorList>
    </citation>
    <scope>NUCLEOTIDE SEQUENCE [LARGE SCALE GENOMIC DNA]</scope>
    <source>
        <strain evidence="7">SY62</strain>
    </source>
</reference>
<gene>
    <name evidence="6" type="ORF">PHSY_006788</name>
</gene>
<dbReference type="Proteomes" id="UP000014071">
    <property type="component" value="Unassembled WGS sequence"/>
</dbReference>
<dbReference type="AlphaFoldDB" id="R9PCR0"/>
<evidence type="ECO:0000256" key="4">
    <source>
        <dbReference type="ARBA" id="ARBA00022807"/>
    </source>
</evidence>
<evidence type="ECO:0000256" key="1">
    <source>
        <dbReference type="ARBA" id="ARBA00005234"/>
    </source>
</evidence>
<sequence length="267" mass="28925">MLFDSNPLVVSTNEACLHKSDVKTLKHDEWLGDNVLAFHAEWLQALGGQLERASSGPPNVKMFPPSVVEVLCTLESASAPDTASVVPKPTEQFLLLPVSDRYSPSSPGHAAAGSHWSLLLVDAASGAAIHLDSLGECNRSAAAAVHSSILRLVQPRGIQHGSSPPTPFKVDCLQQQENGSDCGIYVLLLSSLLHRQLCTLQASSYDLAAVVETVCVDATPSHVGRFRKLYKEWLEAWGKATHHEEHVDPNQKVKAHFLKIFSEIGVE</sequence>
<evidence type="ECO:0000256" key="3">
    <source>
        <dbReference type="ARBA" id="ARBA00022801"/>
    </source>
</evidence>
<dbReference type="GO" id="GO:0008234">
    <property type="term" value="F:cysteine-type peptidase activity"/>
    <property type="evidence" value="ECO:0007669"/>
    <property type="project" value="UniProtKB-KW"/>
</dbReference>
<keyword evidence="2 6" id="KW-0645">Protease</keyword>
<dbReference type="GO" id="GO:0019784">
    <property type="term" value="F:deNEDDylase activity"/>
    <property type="evidence" value="ECO:0007669"/>
    <property type="project" value="InterPro"/>
</dbReference>
<dbReference type="GO" id="GO:0000338">
    <property type="term" value="P:protein deneddylation"/>
    <property type="evidence" value="ECO:0007669"/>
    <property type="project" value="TreeGrafter"/>
</dbReference>
<dbReference type="InterPro" id="IPR003653">
    <property type="entry name" value="Peptidase_C48_C"/>
</dbReference>
<dbReference type="PANTHER" id="PTHR46468:SF1">
    <property type="entry name" value="SENTRIN-SPECIFIC PROTEASE 8"/>
    <property type="match status" value="1"/>
</dbReference>
<keyword evidence="4" id="KW-0788">Thiol protease</keyword>
<protein>
    <submittedName>
        <fullName evidence="6">Potential ubiquitin-like protein-specific protease</fullName>
    </submittedName>
</protein>
<dbReference type="InterPro" id="IPR038765">
    <property type="entry name" value="Papain-like_cys_pep_sf"/>
</dbReference>
<feature type="domain" description="Ubiquitin-like protease family profile" evidence="5">
    <location>
        <begin position="15"/>
        <end position="193"/>
    </location>
</feature>
<keyword evidence="3" id="KW-0378">Hydrolase</keyword>
<keyword evidence="7" id="KW-1185">Reference proteome</keyword>